<accession>A0A094QAJ0</accession>
<comment type="caution">
    <text evidence="1">The sequence shown here is derived from an EMBL/GenBank/DDBJ whole genome shotgun (WGS) entry which is preliminary data.</text>
</comment>
<reference evidence="1" key="1">
    <citation type="submission" date="2014-06" db="EMBL/GenBank/DDBJ databases">
        <title>Key roles for freshwater Actinobacteria revealed by deep metagenomic sequencing.</title>
        <authorList>
            <person name="Ghai R."/>
            <person name="Mizuno C.M."/>
            <person name="Picazo A."/>
            <person name="Camacho A."/>
            <person name="Rodriguez-Valera F."/>
        </authorList>
    </citation>
    <scope>NUCLEOTIDE SEQUENCE</scope>
</reference>
<dbReference type="CDD" id="cd00616">
    <property type="entry name" value="AHBA_syn"/>
    <property type="match status" value="1"/>
</dbReference>
<dbReference type="GO" id="GO:0000271">
    <property type="term" value="P:polysaccharide biosynthetic process"/>
    <property type="evidence" value="ECO:0007669"/>
    <property type="project" value="TreeGrafter"/>
</dbReference>
<dbReference type="InterPro" id="IPR015422">
    <property type="entry name" value="PyrdxlP-dep_Trfase_small"/>
</dbReference>
<dbReference type="PIRSF" id="PIRSF000390">
    <property type="entry name" value="PLP_StrS"/>
    <property type="match status" value="1"/>
</dbReference>
<dbReference type="PANTHER" id="PTHR30244:SF34">
    <property type="entry name" value="DTDP-4-AMINO-4,6-DIDEOXYGALACTOSE TRANSAMINASE"/>
    <property type="match status" value="1"/>
</dbReference>
<dbReference type="AlphaFoldDB" id="A0A094QAJ0"/>
<dbReference type="EMBL" id="JNSL01000010">
    <property type="protein sequence ID" value="KGA21250.1"/>
    <property type="molecule type" value="Genomic_DNA"/>
</dbReference>
<dbReference type="PANTHER" id="PTHR30244">
    <property type="entry name" value="TRANSAMINASE"/>
    <property type="match status" value="1"/>
</dbReference>
<dbReference type="GO" id="GO:0030170">
    <property type="term" value="F:pyridoxal phosphate binding"/>
    <property type="evidence" value="ECO:0007669"/>
    <property type="project" value="TreeGrafter"/>
</dbReference>
<evidence type="ECO:0000313" key="1">
    <source>
        <dbReference type="EMBL" id="KGA21250.1"/>
    </source>
</evidence>
<organism evidence="1">
    <name type="scientific">freshwater metagenome</name>
    <dbReference type="NCBI Taxonomy" id="449393"/>
    <lineage>
        <taxon>unclassified sequences</taxon>
        <taxon>metagenomes</taxon>
        <taxon>ecological metagenomes</taxon>
    </lineage>
</organism>
<sequence>MIPYGKQEISELDRLAVLEVLASDFLTQGPKVPEFEEQVAARVGAKYGVAMNSATSALHAACLALGVGPKDVVWTSAISFVASANCAIYCGAEVEFVDVEPETGNICIRDLEKRLIEAKLTEKLPKVVIPVHFAGQPPDMAGLGKLATEYGFQVIEDASHALGAEYEGNPVGGCENSDITIFSFHPVKMITTGEGGLATTNSSELYSRLQRIRSHGITRDPNSVESEFEGDWFYDQVEIGYNYRMTDIYAALGSSQLKQLDEFLARRREIATKYSELLEDTPHSPLAQINGRMSSWHLFVIKVDSANNRKVIFDKLRQEGVLVNVHYRPIYRQAYYARMEKYKVESFPSAEEFYSRIISLPIFPSLTYDEISKVVQCLRSAPGYQTIF</sequence>
<dbReference type="InterPro" id="IPR015424">
    <property type="entry name" value="PyrdxlP-dep_Trfase"/>
</dbReference>
<gene>
    <name evidence="1" type="ORF">GM51_2940</name>
</gene>
<dbReference type="SUPFAM" id="SSF53383">
    <property type="entry name" value="PLP-dependent transferases"/>
    <property type="match status" value="1"/>
</dbReference>
<dbReference type="Pfam" id="PF01041">
    <property type="entry name" value="DegT_DnrJ_EryC1"/>
    <property type="match status" value="1"/>
</dbReference>
<dbReference type="InterPro" id="IPR000653">
    <property type="entry name" value="DegT/StrS_aminotransferase"/>
</dbReference>
<dbReference type="InterPro" id="IPR020026">
    <property type="entry name" value="PseC"/>
</dbReference>
<dbReference type="Gene3D" id="3.40.640.10">
    <property type="entry name" value="Type I PLP-dependent aspartate aminotransferase-like (Major domain)"/>
    <property type="match status" value="1"/>
</dbReference>
<protein>
    <submittedName>
        <fullName evidence="1">Polysaccharide biosynthesis protein</fullName>
    </submittedName>
</protein>
<name>A0A094QAJ0_9ZZZZ</name>
<dbReference type="Gene3D" id="3.90.1150.10">
    <property type="entry name" value="Aspartate Aminotransferase, domain 1"/>
    <property type="match status" value="1"/>
</dbReference>
<dbReference type="InterPro" id="IPR015421">
    <property type="entry name" value="PyrdxlP-dep_Trfase_major"/>
</dbReference>
<proteinExistence type="predicted"/>
<dbReference type="GO" id="GO:0008483">
    <property type="term" value="F:transaminase activity"/>
    <property type="evidence" value="ECO:0007669"/>
    <property type="project" value="TreeGrafter"/>
</dbReference>
<dbReference type="NCBIfam" id="TIGR03588">
    <property type="entry name" value="PseC"/>
    <property type="match status" value="1"/>
</dbReference>